<feature type="binding site" evidence="10">
    <location>
        <position position="73"/>
    </location>
    <ligand>
        <name>substrate</name>
    </ligand>
</feature>
<dbReference type="GO" id="GO:0017111">
    <property type="term" value="F:ribonucleoside triphosphate phosphatase activity"/>
    <property type="evidence" value="ECO:0007669"/>
    <property type="project" value="InterPro"/>
</dbReference>
<dbReference type="GO" id="GO:0005829">
    <property type="term" value="C:cytosol"/>
    <property type="evidence" value="ECO:0007669"/>
    <property type="project" value="TreeGrafter"/>
</dbReference>
<evidence type="ECO:0000256" key="9">
    <source>
        <dbReference type="ARBA" id="ARBA00052017"/>
    </source>
</evidence>
<dbReference type="NCBIfam" id="TIGR00042">
    <property type="entry name" value="RdgB/HAM1 family non-canonical purine NTP pyrophosphatase"/>
    <property type="match status" value="1"/>
</dbReference>
<dbReference type="InterPro" id="IPR020922">
    <property type="entry name" value="dITP/XTP_pyrophosphatase"/>
</dbReference>
<comment type="catalytic activity">
    <reaction evidence="9 10">
        <text>XTP + H2O = XMP + diphosphate + H(+)</text>
        <dbReference type="Rhea" id="RHEA:28610"/>
        <dbReference type="ChEBI" id="CHEBI:15377"/>
        <dbReference type="ChEBI" id="CHEBI:15378"/>
        <dbReference type="ChEBI" id="CHEBI:33019"/>
        <dbReference type="ChEBI" id="CHEBI:57464"/>
        <dbReference type="ChEBI" id="CHEBI:61314"/>
        <dbReference type="EC" id="3.6.1.66"/>
    </reaction>
</comment>
<comment type="subunit">
    <text evidence="2 10">Homodimer.</text>
</comment>
<dbReference type="GO" id="GO:0036222">
    <property type="term" value="F:XTP diphosphatase activity"/>
    <property type="evidence" value="ECO:0007669"/>
    <property type="project" value="UniProtKB-UniRule"/>
</dbReference>
<keyword evidence="5 10" id="KW-0378">Hydrolase</keyword>
<dbReference type="InterPro" id="IPR002637">
    <property type="entry name" value="RdgB/HAM1"/>
</dbReference>
<dbReference type="CDD" id="cd00515">
    <property type="entry name" value="HAM1"/>
    <property type="match status" value="1"/>
</dbReference>
<reference evidence="13" key="1">
    <citation type="journal article" date="2020" name="mSystems">
        <title>Genome- and Community-Level Interaction Insights into Carbon Utilization and Element Cycling Functions of Hydrothermarchaeota in Hydrothermal Sediment.</title>
        <authorList>
            <person name="Zhou Z."/>
            <person name="Liu Y."/>
            <person name="Xu W."/>
            <person name="Pan J."/>
            <person name="Luo Z.H."/>
            <person name="Li M."/>
        </authorList>
    </citation>
    <scope>NUCLEOTIDE SEQUENCE [LARGE SCALE GENOMIC DNA]</scope>
    <source>
        <strain evidence="13">SpSt-776</strain>
    </source>
</reference>
<feature type="binding site" evidence="10">
    <location>
        <begin position="160"/>
        <end position="163"/>
    </location>
    <ligand>
        <name>substrate</name>
    </ligand>
</feature>
<dbReference type="PANTHER" id="PTHR11067">
    <property type="entry name" value="INOSINE TRIPHOSPHATE PYROPHOSPHATASE/HAM1 PROTEIN"/>
    <property type="match status" value="1"/>
</dbReference>
<dbReference type="GO" id="GO:0009146">
    <property type="term" value="P:purine nucleoside triphosphate catabolic process"/>
    <property type="evidence" value="ECO:0007669"/>
    <property type="project" value="UniProtKB-UniRule"/>
</dbReference>
<comment type="similarity">
    <text evidence="1 10 11">Belongs to the HAM1 NTPase family.</text>
</comment>
<evidence type="ECO:0000256" key="5">
    <source>
        <dbReference type="ARBA" id="ARBA00022801"/>
    </source>
</evidence>
<evidence type="ECO:0000256" key="7">
    <source>
        <dbReference type="ARBA" id="ARBA00023080"/>
    </source>
</evidence>
<keyword evidence="4 10" id="KW-0547">Nucleotide-binding</keyword>
<keyword evidence="7 10" id="KW-0546">Nucleotide metabolism</keyword>
<feature type="binding site" evidence="10">
    <location>
        <begin position="188"/>
        <end position="189"/>
    </location>
    <ligand>
        <name>substrate</name>
    </ligand>
</feature>
<accession>A0A7C3SHY4</accession>
<dbReference type="GO" id="GO:0000166">
    <property type="term" value="F:nucleotide binding"/>
    <property type="evidence" value="ECO:0007669"/>
    <property type="project" value="UniProtKB-KW"/>
</dbReference>
<dbReference type="FunFam" id="3.90.950.10:FF:000001">
    <property type="entry name" value="dITP/XTP pyrophosphatase"/>
    <property type="match status" value="1"/>
</dbReference>
<dbReference type="GO" id="GO:0009117">
    <property type="term" value="P:nucleotide metabolic process"/>
    <property type="evidence" value="ECO:0007669"/>
    <property type="project" value="UniProtKB-KW"/>
</dbReference>
<evidence type="ECO:0000256" key="6">
    <source>
        <dbReference type="ARBA" id="ARBA00022842"/>
    </source>
</evidence>
<dbReference type="GO" id="GO:0046872">
    <property type="term" value="F:metal ion binding"/>
    <property type="evidence" value="ECO:0007669"/>
    <property type="project" value="UniProtKB-KW"/>
</dbReference>
<evidence type="ECO:0000256" key="3">
    <source>
        <dbReference type="ARBA" id="ARBA00022723"/>
    </source>
</evidence>
<feature type="compositionally biased region" description="Polar residues" evidence="12">
    <location>
        <begin position="223"/>
        <end position="233"/>
    </location>
</feature>
<comment type="catalytic activity">
    <reaction evidence="10">
        <text>ITP + H2O = IMP + diphosphate + H(+)</text>
        <dbReference type="Rhea" id="RHEA:29399"/>
        <dbReference type="ChEBI" id="CHEBI:15377"/>
        <dbReference type="ChEBI" id="CHEBI:15378"/>
        <dbReference type="ChEBI" id="CHEBI:33019"/>
        <dbReference type="ChEBI" id="CHEBI:58053"/>
        <dbReference type="ChEBI" id="CHEBI:61402"/>
        <dbReference type="EC" id="3.6.1.66"/>
    </reaction>
</comment>
<dbReference type="NCBIfam" id="NF011397">
    <property type="entry name" value="PRK14822.1"/>
    <property type="match status" value="1"/>
</dbReference>
<dbReference type="GO" id="GO:0036220">
    <property type="term" value="F:ITP diphosphatase activity"/>
    <property type="evidence" value="ECO:0007669"/>
    <property type="project" value="UniProtKB-UniRule"/>
</dbReference>
<organism evidence="13">
    <name type="scientific">Desulfobacca acetoxidans</name>
    <dbReference type="NCBI Taxonomy" id="60893"/>
    <lineage>
        <taxon>Bacteria</taxon>
        <taxon>Pseudomonadati</taxon>
        <taxon>Thermodesulfobacteriota</taxon>
        <taxon>Desulfobaccia</taxon>
        <taxon>Desulfobaccales</taxon>
        <taxon>Desulfobaccaceae</taxon>
        <taxon>Desulfobacca</taxon>
    </lineage>
</organism>
<feature type="binding site" evidence="10">
    <location>
        <begin position="10"/>
        <end position="15"/>
    </location>
    <ligand>
        <name>substrate</name>
    </ligand>
</feature>
<evidence type="ECO:0000256" key="2">
    <source>
        <dbReference type="ARBA" id="ARBA00011738"/>
    </source>
</evidence>
<sequence length="233" mass="25616">MAPPVLVIATRNPGKVRELEALLAGLDIKLLSLADFPELPEIPEEGATFAENAEFKAREVARLTRLPALADDSGLEVEALNGRPGVLSARYAQDRTAPQPPTDEDNWRKLLDELANVPWERRRARFVCEIALALPDGRLFRARGECPGYIALQPEGYQGFGYDPVFWLPEYGTTMASVGLEVKNRISHRAKALQELKKIILSLSAEWSAAETGKPSPGKTAKGKNSANLAHRH</sequence>
<name>A0A7C3SHY4_9BACT</name>
<dbReference type="EMBL" id="DTHB01000016">
    <property type="protein sequence ID" value="HGB13964.1"/>
    <property type="molecule type" value="Genomic_DNA"/>
</dbReference>
<dbReference type="HAMAP" id="MF_01405">
    <property type="entry name" value="Non_canon_purine_NTPase"/>
    <property type="match status" value="1"/>
</dbReference>
<evidence type="ECO:0000256" key="10">
    <source>
        <dbReference type="HAMAP-Rule" id="MF_01405"/>
    </source>
</evidence>
<evidence type="ECO:0000256" key="11">
    <source>
        <dbReference type="RuleBase" id="RU003781"/>
    </source>
</evidence>
<evidence type="ECO:0000256" key="1">
    <source>
        <dbReference type="ARBA" id="ARBA00008023"/>
    </source>
</evidence>
<evidence type="ECO:0000313" key="13">
    <source>
        <dbReference type="EMBL" id="HGB13964.1"/>
    </source>
</evidence>
<dbReference type="GO" id="GO:0035870">
    <property type="term" value="F:dITP diphosphatase activity"/>
    <property type="evidence" value="ECO:0007669"/>
    <property type="project" value="UniProtKB-UniRule"/>
</dbReference>
<evidence type="ECO:0000256" key="4">
    <source>
        <dbReference type="ARBA" id="ARBA00022741"/>
    </source>
</evidence>
<proteinExistence type="inferred from homology"/>
<dbReference type="Gene3D" id="3.90.950.10">
    <property type="match status" value="1"/>
</dbReference>
<comment type="caution">
    <text evidence="13">The sequence shown here is derived from an EMBL/GenBank/DDBJ whole genome shotgun (WGS) entry which is preliminary data.</text>
</comment>
<keyword evidence="3 10" id="KW-0479">Metal-binding</keyword>
<dbReference type="Pfam" id="PF01725">
    <property type="entry name" value="Ham1p_like"/>
    <property type="match status" value="1"/>
</dbReference>
<feature type="binding site" evidence="10">
    <location>
        <position position="183"/>
    </location>
    <ligand>
        <name>substrate</name>
    </ligand>
</feature>
<dbReference type="AlphaFoldDB" id="A0A7C3SHY4"/>
<protein>
    <recommendedName>
        <fullName evidence="10">dITP/XTP pyrophosphatase</fullName>
        <ecNumber evidence="10">3.6.1.66</ecNumber>
    </recommendedName>
    <alternativeName>
        <fullName evidence="10">Non-canonical purine NTP pyrophosphatase</fullName>
    </alternativeName>
    <alternativeName>
        <fullName evidence="10">Non-standard purine NTP pyrophosphatase</fullName>
    </alternativeName>
    <alternativeName>
        <fullName evidence="10">Nucleoside-triphosphate diphosphatase</fullName>
    </alternativeName>
    <alternativeName>
        <fullName evidence="10">Nucleoside-triphosphate pyrophosphatase</fullName>
        <shortName evidence="10">NTPase</shortName>
    </alternativeName>
</protein>
<comment type="catalytic activity">
    <reaction evidence="8 10">
        <text>dITP + H2O = dIMP + diphosphate + H(+)</text>
        <dbReference type="Rhea" id="RHEA:28342"/>
        <dbReference type="ChEBI" id="CHEBI:15377"/>
        <dbReference type="ChEBI" id="CHEBI:15378"/>
        <dbReference type="ChEBI" id="CHEBI:33019"/>
        <dbReference type="ChEBI" id="CHEBI:61194"/>
        <dbReference type="ChEBI" id="CHEBI:61382"/>
        <dbReference type="EC" id="3.6.1.66"/>
    </reaction>
</comment>
<feature type="region of interest" description="Disordered" evidence="12">
    <location>
        <begin position="210"/>
        <end position="233"/>
    </location>
</feature>
<feature type="active site" description="Proton acceptor" evidence="10">
    <location>
        <position position="72"/>
    </location>
</feature>
<keyword evidence="6 10" id="KW-0460">Magnesium</keyword>
<feature type="binding site" evidence="10">
    <location>
        <position position="72"/>
    </location>
    <ligand>
        <name>Mg(2+)</name>
        <dbReference type="ChEBI" id="CHEBI:18420"/>
    </ligand>
</feature>
<evidence type="ECO:0000256" key="12">
    <source>
        <dbReference type="SAM" id="MobiDB-lite"/>
    </source>
</evidence>
<dbReference type="SUPFAM" id="SSF52972">
    <property type="entry name" value="ITPase-like"/>
    <property type="match status" value="1"/>
</dbReference>
<comment type="cofactor">
    <cofactor evidence="10">
        <name>Mg(2+)</name>
        <dbReference type="ChEBI" id="CHEBI:18420"/>
    </cofactor>
    <text evidence="10">Binds 1 Mg(2+) ion per subunit.</text>
</comment>
<dbReference type="InterPro" id="IPR029001">
    <property type="entry name" value="ITPase-like_fam"/>
</dbReference>
<gene>
    <name evidence="13" type="ORF">ENV62_01810</name>
</gene>
<dbReference type="PANTHER" id="PTHR11067:SF9">
    <property type="entry name" value="INOSINE TRIPHOSPHATE PYROPHOSPHATASE"/>
    <property type="match status" value="1"/>
</dbReference>
<evidence type="ECO:0000256" key="8">
    <source>
        <dbReference type="ARBA" id="ARBA00051875"/>
    </source>
</evidence>
<comment type="caution">
    <text evidence="10">Lacks conserved residue(s) required for the propagation of feature annotation.</text>
</comment>
<dbReference type="EC" id="3.6.1.66" evidence="10"/>
<comment type="function">
    <text evidence="10">Pyrophosphatase that catalyzes the hydrolysis of nucleoside triphosphates to their monophosphate derivatives, with a high preference for the non-canonical purine nucleotides XTP (xanthosine triphosphate), dITP (deoxyinosine triphosphate) and ITP. Seems to function as a house-cleaning enzyme that removes non-canonical purine nucleotides from the nucleotide pool, thus preventing their incorporation into DNA/RNA and avoiding chromosomal lesions.</text>
</comment>